<dbReference type="GO" id="GO:0016567">
    <property type="term" value="P:protein ubiquitination"/>
    <property type="evidence" value="ECO:0007669"/>
    <property type="project" value="InterPro"/>
</dbReference>
<dbReference type="Gene3D" id="3.30.40.10">
    <property type="entry name" value="Zinc/RING finger domain, C3HC4 (zinc finger)"/>
    <property type="match status" value="1"/>
</dbReference>
<dbReference type="InterPro" id="IPR003877">
    <property type="entry name" value="SPRY_dom"/>
</dbReference>
<dbReference type="CDD" id="cd12893">
    <property type="entry name" value="SPRY_PRY_TRIM35"/>
    <property type="match status" value="1"/>
</dbReference>
<dbReference type="InterPro" id="IPR027370">
    <property type="entry name" value="Znf-RING_euk"/>
</dbReference>
<dbReference type="PROSITE" id="PS50119">
    <property type="entry name" value="ZF_BBOX"/>
    <property type="match status" value="1"/>
</dbReference>
<dbReference type="PROSITE" id="PS50188">
    <property type="entry name" value="B302_SPRY"/>
    <property type="match status" value="1"/>
</dbReference>
<dbReference type="Pfam" id="PF13765">
    <property type="entry name" value="PRY"/>
    <property type="match status" value="1"/>
</dbReference>
<dbReference type="SMART" id="SM00336">
    <property type="entry name" value="BBOX"/>
    <property type="match status" value="1"/>
</dbReference>
<feature type="coiled-coil region" evidence="5">
    <location>
        <begin position="137"/>
        <end position="164"/>
    </location>
</feature>
<evidence type="ECO:0000256" key="3">
    <source>
        <dbReference type="ARBA" id="ARBA00022833"/>
    </source>
</evidence>
<dbReference type="SUPFAM" id="SSF57850">
    <property type="entry name" value="RING/U-box"/>
    <property type="match status" value="1"/>
</dbReference>
<keyword evidence="5" id="KW-0175">Coiled coil</keyword>
<evidence type="ECO:0000256" key="1">
    <source>
        <dbReference type="ARBA" id="ARBA00022723"/>
    </source>
</evidence>
<dbReference type="GeneTree" id="ENSGT01030000234583"/>
<evidence type="ECO:0000313" key="10">
    <source>
        <dbReference type="Proteomes" id="UP000261540"/>
    </source>
</evidence>
<sequence length="471" mass="54029">MEDYEMQERPSLLEEDLTCPVCKDIFKEPGLLPCSHSFCRDCLERYWQQKGIRECPVCRKRCEGEPIPNLALRNTCESYRKEKGCWAPSGLEPLCGLHRRELVLYCVKDEEPVCVECVTLHPGHELRPVDRGVPACKEELNIKIKVLEEKLDLYKKIKRKYSETLEHIKIQTQQTQVQISSEFEKLRKFLAEEEARRIAELKSEEEEKKQKMKSRISELNKDISKLSELLQSIKREMGAEDLTFLQPTPKCRFRAQWINEDPPNVAGGLIDVAGHLGSLGYRVWEKMQSCVQKIPVILDPNTASPWLWISPDLSSVKDNHGRQQLPDNLERFDPCVFIMGSQGFTSGRHRWDVRVGDNPKWILGVCKESVVRKRRFTVTPSAGVWTIGLSKGTYNVLTTPRTVLNLEMKPDTVRVKLNMDKGEVSFFNPSDGSHICTFTEKFTERVFPLFGPGLHSTPMTVCPAKVIIRAV</sequence>
<dbReference type="Pfam" id="PF00643">
    <property type="entry name" value="zf-B_box"/>
    <property type="match status" value="1"/>
</dbReference>
<reference evidence="9" key="1">
    <citation type="submission" date="2025-08" db="UniProtKB">
        <authorList>
            <consortium name="Ensembl"/>
        </authorList>
    </citation>
    <scope>IDENTIFICATION</scope>
</reference>
<feature type="domain" description="B box-type" evidence="7">
    <location>
        <begin position="94"/>
        <end position="129"/>
    </location>
</feature>
<dbReference type="Ensembl" id="ENSPKIT00000027250.1">
    <property type="protein sequence ID" value="ENSPKIP00000003291.1"/>
    <property type="gene ID" value="ENSPKIG00000020854.1"/>
</dbReference>
<dbReference type="GO" id="GO:0004842">
    <property type="term" value="F:ubiquitin-protein transferase activity"/>
    <property type="evidence" value="ECO:0007669"/>
    <property type="project" value="InterPro"/>
</dbReference>
<protein>
    <submittedName>
        <fullName evidence="9">Tripartite motif containing 35-28</fullName>
    </submittedName>
</protein>
<dbReference type="SMART" id="SM00504">
    <property type="entry name" value="Ubox"/>
    <property type="match status" value="1"/>
</dbReference>
<dbReference type="InterPro" id="IPR006574">
    <property type="entry name" value="PRY"/>
</dbReference>
<dbReference type="Pfam" id="PF00622">
    <property type="entry name" value="SPRY"/>
    <property type="match status" value="1"/>
</dbReference>
<name>A0A3B3QD09_9TELE</name>
<reference evidence="9" key="2">
    <citation type="submission" date="2025-09" db="UniProtKB">
        <authorList>
            <consortium name="Ensembl"/>
        </authorList>
    </citation>
    <scope>IDENTIFICATION</scope>
</reference>
<dbReference type="PROSITE" id="PS50089">
    <property type="entry name" value="ZF_RING_2"/>
    <property type="match status" value="1"/>
</dbReference>
<evidence type="ECO:0000313" key="9">
    <source>
        <dbReference type="Ensembl" id="ENSPKIP00000003291.1"/>
    </source>
</evidence>
<dbReference type="InterPro" id="IPR003879">
    <property type="entry name" value="Butyrophylin_SPRY"/>
</dbReference>
<dbReference type="PROSITE" id="PS00518">
    <property type="entry name" value="ZF_RING_1"/>
    <property type="match status" value="1"/>
</dbReference>
<feature type="domain" description="B30.2/SPRY" evidence="8">
    <location>
        <begin position="276"/>
        <end position="468"/>
    </location>
</feature>
<dbReference type="Gene3D" id="3.30.160.60">
    <property type="entry name" value="Classic Zinc Finger"/>
    <property type="match status" value="1"/>
</dbReference>
<keyword evidence="1" id="KW-0479">Metal-binding</keyword>
<dbReference type="InterPro" id="IPR050143">
    <property type="entry name" value="TRIM/RBCC"/>
</dbReference>
<evidence type="ECO:0000259" key="6">
    <source>
        <dbReference type="PROSITE" id="PS50089"/>
    </source>
</evidence>
<dbReference type="STRING" id="1676925.ENSPKIP00000003291"/>
<dbReference type="Proteomes" id="UP000261540">
    <property type="component" value="Unplaced"/>
</dbReference>
<evidence type="ECO:0000256" key="4">
    <source>
        <dbReference type="PROSITE-ProRule" id="PRU00024"/>
    </source>
</evidence>
<organism evidence="9 10">
    <name type="scientific">Paramormyrops kingsleyae</name>
    <dbReference type="NCBI Taxonomy" id="1676925"/>
    <lineage>
        <taxon>Eukaryota</taxon>
        <taxon>Metazoa</taxon>
        <taxon>Chordata</taxon>
        <taxon>Craniata</taxon>
        <taxon>Vertebrata</taxon>
        <taxon>Euteleostomi</taxon>
        <taxon>Actinopterygii</taxon>
        <taxon>Neopterygii</taxon>
        <taxon>Teleostei</taxon>
        <taxon>Osteoglossocephala</taxon>
        <taxon>Osteoglossomorpha</taxon>
        <taxon>Osteoglossiformes</taxon>
        <taxon>Mormyridae</taxon>
        <taxon>Paramormyrops</taxon>
    </lineage>
</organism>
<accession>A0A3B3QD09</accession>
<dbReference type="SMART" id="SM00589">
    <property type="entry name" value="PRY"/>
    <property type="match status" value="1"/>
</dbReference>
<dbReference type="Gene3D" id="2.60.120.920">
    <property type="match status" value="1"/>
</dbReference>
<dbReference type="InterPro" id="IPR000315">
    <property type="entry name" value="Znf_B-box"/>
</dbReference>
<dbReference type="AlphaFoldDB" id="A0A3B3QD09"/>
<dbReference type="InterPro" id="IPR001841">
    <property type="entry name" value="Znf_RING"/>
</dbReference>
<dbReference type="InterPro" id="IPR017907">
    <property type="entry name" value="Znf_RING_CS"/>
</dbReference>
<keyword evidence="2 4" id="KW-0863">Zinc-finger</keyword>
<evidence type="ECO:0000256" key="5">
    <source>
        <dbReference type="SAM" id="Coils"/>
    </source>
</evidence>
<evidence type="ECO:0000259" key="7">
    <source>
        <dbReference type="PROSITE" id="PS50119"/>
    </source>
</evidence>
<dbReference type="Pfam" id="PF13445">
    <property type="entry name" value="zf-RING_UBOX"/>
    <property type="match status" value="1"/>
</dbReference>
<dbReference type="InterPro" id="IPR001870">
    <property type="entry name" value="B30.2/SPRY"/>
</dbReference>
<feature type="coiled-coil region" evidence="5">
    <location>
        <begin position="191"/>
        <end position="236"/>
    </location>
</feature>
<dbReference type="SMART" id="SM00449">
    <property type="entry name" value="SPRY"/>
    <property type="match status" value="1"/>
</dbReference>
<dbReference type="PANTHER" id="PTHR24103">
    <property type="entry name" value="E3 UBIQUITIN-PROTEIN LIGASE TRIM"/>
    <property type="match status" value="1"/>
</dbReference>
<evidence type="ECO:0000259" key="8">
    <source>
        <dbReference type="PROSITE" id="PS50188"/>
    </source>
</evidence>
<dbReference type="SUPFAM" id="SSF49899">
    <property type="entry name" value="Concanavalin A-like lectins/glucanases"/>
    <property type="match status" value="1"/>
</dbReference>
<keyword evidence="10" id="KW-1185">Reference proteome</keyword>
<dbReference type="SMART" id="SM00184">
    <property type="entry name" value="RING"/>
    <property type="match status" value="1"/>
</dbReference>
<dbReference type="GO" id="GO:0008270">
    <property type="term" value="F:zinc ion binding"/>
    <property type="evidence" value="ECO:0007669"/>
    <property type="project" value="UniProtKB-KW"/>
</dbReference>
<dbReference type="PRINTS" id="PR01407">
    <property type="entry name" value="BUTYPHLNCDUF"/>
</dbReference>
<dbReference type="InterPro" id="IPR013320">
    <property type="entry name" value="ConA-like_dom_sf"/>
</dbReference>
<dbReference type="SUPFAM" id="SSF57845">
    <property type="entry name" value="B-box zinc-binding domain"/>
    <property type="match status" value="1"/>
</dbReference>
<dbReference type="InterPro" id="IPR003613">
    <property type="entry name" value="Ubox_domain"/>
</dbReference>
<evidence type="ECO:0000256" key="2">
    <source>
        <dbReference type="ARBA" id="ARBA00022771"/>
    </source>
</evidence>
<dbReference type="InterPro" id="IPR013083">
    <property type="entry name" value="Znf_RING/FYVE/PHD"/>
</dbReference>
<proteinExistence type="predicted"/>
<feature type="domain" description="RING-type" evidence="6">
    <location>
        <begin position="19"/>
        <end position="59"/>
    </location>
</feature>
<dbReference type="FunFam" id="2.60.120.920:FF:000004">
    <property type="entry name" value="Butyrophilin subfamily 1 member A1"/>
    <property type="match status" value="1"/>
</dbReference>
<keyword evidence="3" id="KW-0862">Zinc</keyword>
<dbReference type="InterPro" id="IPR043136">
    <property type="entry name" value="B30.2/SPRY_sf"/>
</dbReference>